<dbReference type="STRING" id="569365.A0A0D1Z9A6"/>
<organism evidence="4 5">
    <name type="scientific">Cladophialophora immunda</name>
    <dbReference type="NCBI Taxonomy" id="569365"/>
    <lineage>
        <taxon>Eukaryota</taxon>
        <taxon>Fungi</taxon>
        <taxon>Dikarya</taxon>
        <taxon>Ascomycota</taxon>
        <taxon>Pezizomycotina</taxon>
        <taxon>Eurotiomycetes</taxon>
        <taxon>Chaetothyriomycetidae</taxon>
        <taxon>Chaetothyriales</taxon>
        <taxon>Herpotrichiellaceae</taxon>
        <taxon>Cladophialophora</taxon>
    </lineage>
</organism>
<comment type="similarity">
    <text evidence="1">Belongs to the paxM FAD-dependent monooxygenase family.</text>
</comment>
<dbReference type="Gene3D" id="3.30.9.30">
    <property type="match status" value="1"/>
</dbReference>
<keyword evidence="3" id="KW-0503">Monooxygenase</keyword>
<dbReference type="PANTHER" id="PTHR13789">
    <property type="entry name" value="MONOOXYGENASE"/>
    <property type="match status" value="1"/>
</dbReference>
<dbReference type="InterPro" id="IPR050493">
    <property type="entry name" value="FAD-dep_Monooxygenase_BioMet"/>
</dbReference>
<evidence type="ECO:0000313" key="4">
    <source>
        <dbReference type="EMBL" id="KIW24251.1"/>
    </source>
</evidence>
<accession>A0A0D1Z9A6</accession>
<dbReference type="Gene3D" id="3.50.50.60">
    <property type="entry name" value="FAD/NAD(P)-binding domain"/>
    <property type="match status" value="1"/>
</dbReference>
<dbReference type="OrthoDB" id="4136530at2759"/>
<evidence type="ECO:0008006" key="6">
    <source>
        <dbReference type="Google" id="ProtNLM"/>
    </source>
</evidence>
<reference evidence="4 5" key="1">
    <citation type="submission" date="2015-01" db="EMBL/GenBank/DDBJ databases">
        <title>The Genome Sequence of Cladophialophora immunda CBS83496.</title>
        <authorList>
            <consortium name="The Broad Institute Genomics Platform"/>
            <person name="Cuomo C."/>
            <person name="de Hoog S."/>
            <person name="Gorbushina A."/>
            <person name="Stielow B."/>
            <person name="Teixiera M."/>
            <person name="Abouelleil A."/>
            <person name="Chapman S.B."/>
            <person name="Priest M."/>
            <person name="Young S.K."/>
            <person name="Wortman J."/>
            <person name="Nusbaum C."/>
            <person name="Birren B."/>
        </authorList>
    </citation>
    <scope>NUCLEOTIDE SEQUENCE [LARGE SCALE GENOMIC DNA]</scope>
    <source>
        <strain evidence="4 5">CBS 83496</strain>
    </source>
</reference>
<dbReference type="GeneID" id="27349173"/>
<name>A0A0D1Z9A6_9EURO</name>
<dbReference type="Proteomes" id="UP000054466">
    <property type="component" value="Unassembled WGS sequence"/>
</dbReference>
<gene>
    <name evidence="4" type="ORF">PV07_09979</name>
</gene>
<dbReference type="PANTHER" id="PTHR13789:SF236">
    <property type="entry name" value="MONOOXYGENASE, PUTATIVE (AFU_ORTHOLOGUE AFUA_6G12060)-RELATED"/>
    <property type="match status" value="1"/>
</dbReference>
<sequence>MSGQPDFMTIHDKKGRIVFQPPMPSELGGSPILFSNRGAIQKPMDEYAVLLGIPFRFGARITEYQEHDYHASVLVQGSWVSADAIIAADGIHSTARKHAIGISQHPRTSGFAVYRTIFPLSRLADEPLTEKYTESCKGTFDDTYEVE</sequence>
<evidence type="ECO:0000313" key="5">
    <source>
        <dbReference type="Proteomes" id="UP000054466"/>
    </source>
</evidence>
<dbReference type="RefSeq" id="XP_016244467.1">
    <property type="nucleotide sequence ID" value="XM_016397276.1"/>
</dbReference>
<proteinExistence type="inferred from homology"/>
<dbReference type="HOGENOM" id="CLU_1767860_0_0_1"/>
<protein>
    <recommendedName>
        <fullName evidence="6">FAD-binding domain-containing protein</fullName>
    </recommendedName>
</protein>
<dbReference type="GO" id="GO:0004497">
    <property type="term" value="F:monooxygenase activity"/>
    <property type="evidence" value="ECO:0007669"/>
    <property type="project" value="UniProtKB-KW"/>
</dbReference>
<keyword evidence="2" id="KW-0560">Oxidoreductase</keyword>
<dbReference type="SUPFAM" id="SSF51905">
    <property type="entry name" value="FAD/NAD(P)-binding domain"/>
    <property type="match status" value="1"/>
</dbReference>
<evidence type="ECO:0000256" key="3">
    <source>
        <dbReference type="ARBA" id="ARBA00023033"/>
    </source>
</evidence>
<dbReference type="AlphaFoldDB" id="A0A0D1Z9A6"/>
<evidence type="ECO:0000256" key="2">
    <source>
        <dbReference type="ARBA" id="ARBA00023002"/>
    </source>
</evidence>
<dbReference type="VEuPathDB" id="FungiDB:PV07_09979"/>
<dbReference type="InterPro" id="IPR036188">
    <property type="entry name" value="FAD/NAD-bd_sf"/>
</dbReference>
<dbReference type="EMBL" id="KN847045">
    <property type="protein sequence ID" value="KIW24251.1"/>
    <property type="molecule type" value="Genomic_DNA"/>
</dbReference>
<evidence type="ECO:0000256" key="1">
    <source>
        <dbReference type="ARBA" id="ARBA00007992"/>
    </source>
</evidence>
<keyword evidence="5" id="KW-1185">Reference proteome</keyword>